<keyword evidence="3" id="KW-1185">Reference proteome</keyword>
<sequence length="283" mass="29593">MKALRACGPAEALASTLTRVRSWRTPMFNLIHHRVSLLSLLGVLAAPALACEAPREGGLAGDLAQAELDVEDDVGALAAAEVAVADYFIATRPDYRRCAAPMCGGHFVARVNTSVARCADGTWQEECHMFELDLSGLGLDRSTEAKAREAFGAGQALVRGGLKQIVLGDLRSRPADVLVASEIWLGATGNAPKGHFSRVDSSGIVCVTYPCPSFSEHSLNTNLSGSLDGVDLSASGATAKQVEGGMTALSTTGLLIAGQHAIITGPAGSMNRLDAAEFYLRLK</sequence>
<protein>
    <recommendedName>
        <fullName evidence="1">DUF6748 domain-containing protein</fullName>
    </recommendedName>
</protein>
<dbReference type="Pfam" id="PF20533">
    <property type="entry name" value="DUF6748"/>
    <property type="match status" value="1"/>
</dbReference>
<name>A9GTB4_SORC5</name>
<gene>
    <name evidence="2" type="ordered locus">sce6756</name>
</gene>
<evidence type="ECO:0000313" key="2">
    <source>
        <dbReference type="EMBL" id="CAN96925.1"/>
    </source>
</evidence>
<evidence type="ECO:0000259" key="1">
    <source>
        <dbReference type="Pfam" id="PF20533"/>
    </source>
</evidence>
<dbReference type="HOGENOM" id="CLU_1089489_0_0_7"/>
<proteinExistence type="predicted"/>
<organism evidence="2 3">
    <name type="scientific">Sorangium cellulosum (strain So ce56)</name>
    <name type="common">Polyangium cellulosum (strain So ce56)</name>
    <dbReference type="NCBI Taxonomy" id="448385"/>
    <lineage>
        <taxon>Bacteria</taxon>
        <taxon>Pseudomonadati</taxon>
        <taxon>Myxococcota</taxon>
        <taxon>Polyangia</taxon>
        <taxon>Polyangiales</taxon>
        <taxon>Polyangiaceae</taxon>
        <taxon>Sorangium</taxon>
    </lineage>
</organism>
<dbReference type="InterPro" id="IPR046636">
    <property type="entry name" value="DUF6748"/>
</dbReference>
<dbReference type="EMBL" id="AM746676">
    <property type="protein sequence ID" value="CAN96925.1"/>
    <property type="molecule type" value="Genomic_DNA"/>
</dbReference>
<dbReference type="KEGG" id="scl:sce6756"/>
<reference evidence="2 3" key="1">
    <citation type="journal article" date="2007" name="Nat. Biotechnol.">
        <title>Complete genome sequence of the myxobacterium Sorangium cellulosum.</title>
        <authorList>
            <person name="Schneiker S."/>
            <person name="Perlova O."/>
            <person name="Kaiser O."/>
            <person name="Gerth K."/>
            <person name="Alici A."/>
            <person name="Altmeyer M.O."/>
            <person name="Bartels D."/>
            <person name="Bekel T."/>
            <person name="Beyer S."/>
            <person name="Bode E."/>
            <person name="Bode H.B."/>
            <person name="Bolten C.J."/>
            <person name="Choudhuri J.V."/>
            <person name="Doss S."/>
            <person name="Elnakady Y.A."/>
            <person name="Frank B."/>
            <person name="Gaigalat L."/>
            <person name="Goesmann A."/>
            <person name="Groeger C."/>
            <person name="Gross F."/>
            <person name="Jelsbak L."/>
            <person name="Jelsbak L."/>
            <person name="Kalinowski J."/>
            <person name="Kegler C."/>
            <person name="Knauber T."/>
            <person name="Konietzny S."/>
            <person name="Kopp M."/>
            <person name="Krause L."/>
            <person name="Krug D."/>
            <person name="Linke B."/>
            <person name="Mahmud T."/>
            <person name="Martinez-Arias R."/>
            <person name="McHardy A.C."/>
            <person name="Merai M."/>
            <person name="Meyer F."/>
            <person name="Mormann S."/>
            <person name="Munoz-Dorado J."/>
            <person name="Perez J."/>
            <person name="Pradella S."/>
            <person name="Rachid S."/>
            <person name="Raddatz G."/>
            <person name="Rosenau F."/>
            <person name="Rueckert C."/>
            <person name="Sasse F."/>
            <person name="Scharfe M."/>
            <person name="Schuster S.C."/>
            <person name="Suen G."/>
            <person name="Treuner-Lange A."/>
            <person name="Velicer G.J."/>
            <person name="Vorholter F.-J."/>
            <person name="Weissman K.J."/>
            <person name="Welch R.D."/>
            <person name="Wenzel S.C."/>
            <person name="Whitworth D.E."/>
            <person name="Wilhelm S."/>
            <person name="Wittmann C."/>
            <person name="Bloecker H."/>
            <person name="Puehler A."/>
            <person name="Mueller R."/>
        </authorList>
    </citation>
    <scope>NUCLEOTIDE SEQUENCE [LARGE SCALE GENOMIC DNA]</scope>
    <source>
        <strain evidence="3">So ce56</strain>
    </source>
</reference>
<dbReference type="Proteomes" id="UP000002139">
    <property type="component" value="Chromosome"/>
</dbReference>
<dbReference type="AlphaFoldDB" id="A9GTB4"/>
<evidence type="ECO:0000313" key="3">
    <source>
        <dbReference type="Proteomes" id="UP000002139"/>
    </source>
</evidence>
<feature type="domain" description="DUF6748" evidence="1">
    <location>
        <begin position="87"/>
        <end position="283"/>
    </location>
</feature>
<accession>A9GTB4</accession>
<dbReference type="BioCyc" id="SCEL448385:SCE_RS34660-MONOMER"/>
<dbReference type="eggNOG" id="ENOG502ZZNI">
    <property type="taxonomic scope" value="Bacteria"/>
</dbReference>